<gene>
    <name evidence="7" type="ORF">BLA29_013595</name>
</gene>
<reference evidence="7 8" key="1">
    <citation type="submission" date="2017-03" db="EMBL/GenBank/DDBJ databases">
        <title>Genome Survey of Euroglyphus maynei.</title>
        <authorList>
            <person name="Arlian L.G."/>
            <person name="Morgan M.S."/>
            <person name="Rider S.D."/>
        </authorList>
    </citation>
    <scope>NUCLEOTIDE SEQUENCE [LARGE SCALE GENOMIC DNA]</scope>
    <source>
        <strain evidence="7">Arlian Lab</strain>
        <tissue evidence="7">Whole body</tissue>
    </source>
</reference>
<dbReference type="AlphaFoldDB" id="A0A1Y3BNX9"/>
<dbReference type="InterPro" id="IPR001609">
    <property type="entry name" value="Myosin_head_motor_dom-like"/>
</dbReference>
<keyword evidence="1" id="KW-0547">Nucleotide-binding</keyword>
<dbReference type="PROSITE" id="PS51456">
    <property type="entry name" value="MYOSIN_MOTOR"/>
    <property type="match status" value="1"/>
</dbReference>
<dbReference type="OrthoDB" id="6108017at2759"/>
<keyword evidence="2" id="KW-0067">ATP-binding</keyword>
<evidence type="ECO:0000259" key="6">
    <source>
        <dbReference type="PROSITE" id="PS51456"/>
    </source>
</evidence>
<evidence type="ECO:0000256" key="3">
    <source>
        <dbReference type="ARBA" id="ARBA00023123"/>
    </source>
</evidence>
<evidence type="ECO:0000256" key="4">
    <source>
        <dbReference type="ARBA" id="ARBA00023175"/>
    </source>
</evidence>
<protein>
    <recommendedName>
        <fullName evidence="6">Myosin motor domain-containing protein</fullName>
    </recommendedName>
</protein>
<evidence type="ECO:0000313" key="8">
    <source>
        <dbReference type="Proteomes" id="UP000194236"/>
    </source>
</evidence>
<dbReference type="EMBL" id="MUJZ01012452">
    <property type="protein sequence ID" value="OTF81658.1"/>
    <property type="molecule type" value="Genomic_DNA"/>
</dbReference>
<sequence length="113" mass="13245">MESQLVWAPHTEHGYVLGRVIDLKSGTNNLATIRIECNQPIILNVNSNRHNNNRLIIKDEQTIECSIENVFPSEIDLQAEYDDNCSLMYLNEGNLLHNIRQRYFKNKIYVSYY</sequence>
<organism evidence="7 8">
    <name type="scientific">Euroglyphus maynei</name>
    <name type="common">Mayne's house dust mite</name>
    <dbReference type="NCBI Taxonomy" id="6958"/>
    <lineage>
        <taxon>Eukaryota</taxon>
        <taxon>Metazoa</taxon>
        <taxon>Ecdysozoa</taxon>
        <taxon>Arthropoda</taxon>
        <taxon>Chelicerata</taxon>
        <taxon>Arachnida</taxon>
        <taxon>Acari</taxon>
        <taxon>Acariformes</taxon>
        <taxon>Sarcoptiformes</taxon>
        <taxon>Astigmata</taxon>
        <taxon>Psoroptidia</taxon>
        <taxon>Analgoidea</taxon>
        <taxon>Pyroglyphidae</taxon>
        <taxon>Pyroglyphinae</taxon>
        <taxon>Euroglyphus</taxon>
    </lineage>
</organism>
<comment type="similarity">
    <text evidence="5">Belongs to the TRAFAC class myosin-kinesin ATPase superfamily. Myosin family.</text>
</comment>
<dbReference type="InterPro" id="IPR036961">
    <property type="entry name" value="Kinesin_motor_dom_sf"/>
</dbReference>
<evidence type="ECO:0000313" key="7">
    <source>
        <dbReference type="EMBL" id="OTF81658.1"/>
    </source>
</evidence>
<dbReference type="GO" id="GO:0003774">
    <property type="term" value="F:cytoskeletal motor activity"/>
    <property type="evidence" value="ECO:0007669"/>
    <property type="project" value="InterPro"/>
</dbReference>
<keyword evidence="5" id="KW-0009">Actin-binding</keyword>
<name>A0A1Y3BNX9_EURMA</name>
<accession>A0A1Y3BNX9</accession>
<dbReference type="GO" id="GO:0005524">
    <property type="term" value="F:ATP binding"/>
    <property type="evidence" value="ECO:0007669"/>
    <property type="project" value="UniProtKB-KW"/>
</dbReference>
<proteinExistence type="inferred from homology"/>
<dbReference type="GO" id="GO:0051015">
    <property type="term" value="F:actin filament binding"/>
    <property type="evidence" value="ECO:0007669"/>
    <property type="project" value="InterPro"/>
</dbReference>
<dbReference type="InterPro" id="IPR008989">
    <property type="entry name" value="Myosin_S1_N"/>
</dbReference>
<dbReference type="GO" id="GO:0016459">
    <property type="term" value="C:myosin complex"/>
    <property type="evidence" value="ECO:0007669"/>
    <property type="project" value="UniProtKB-KW"/>
</dbReference>
<keyword evidence="3 5" id="KW-0518">Myosin</keyword>
<comment type="caution">
    <text evidence="7">The sequence shown here is derived from an EMBL/GenBank/DDBJ whole genome shotgun (WGS) entry which is preliminary data.</text>
</comment>
<dbReference type="SUPFAM" id="SSF52540">
    <property type="entry name" value="P-loop containing nucleoside triphosphate hydrolases"/>
    <property type="match status" value="1"/>
</dbReference>
<dbReference type="Gene3D" id="3.40.850.10">
    <property type="entry name" value="Kinesin motor domain"/>
    <property type="match status" value="1"/>
</dbReference>
<keyword evidence="4" id="KW-0505">Motor protein</keyword>
<evidence type="ECO:0000256" key="5">
    <source>
        <dbReference type="PROSITE-ProRule" id="PRU00782"/>
    </source>
</evidence>
<evidence type="ECO:0000256" key="1">
    <source>
        <dbReference type="ARBA" id="ARBA00022741"/>
    </source>
</evidence>
<feature type="domain" description="Myosin motor" evidence="6">
    <location>
        <begin position="79"/>
        <end position="113"/>
    </location>
</feature>
<evidence type="ECO:0000256" key="2">
    <source>
        <dbReference type="ARBA" id="ARBA00022840"/>
    </source>
</evidence>
<dbReference type="Gene3D" id="2.30.30.360">
    <property type="entry name" value="Myosin S1 fragment, N-terminal"/>
    <property type="match status" value="1"/>
</dbReference>
<comment type="caution">
    <text evidence="5">Lacks conserved residue(s) required for the propagation of feature annotation.</text>
</comment>
<keyword evidence="8" id="KW-1185">Reference proteome</keyword>
<dbReference type="InterPro" id="IPR027417">
    <property type="entry name" value="P-loop_NTPase"/>
</dbReference>
<dbReference type="Proteomes" id="UP000194236">
    <property type="component" value="Unassembled WGS sequence"/>
</dbReference>